<keyword evidence="2" id="KW-0472">Membrane</keyword>
<keyword evidence="2" id="KW-0812">Transmembrane</keyword>
<name>X6NMS5_RETFI</name>
<reference evidence="3 4" key="1">
    <citation type="journal article" date="2013" name="Curr. Biol.">
        <title>The Genome of the Foraminiferan Reticulomyxa filosa.</title>
        <authorList>
            <person name="Glockner G."/>
            <person name="Hulsmann N."/>
            <person name="Schleicher M."/>
            <person name="Noegel A.A."/>
            <person name="Eichinger L."/>
            <person name="Gallinger C."/>
            <person name="Pawlowski J."/>
            <person name="Sierra R."/>
            <person name="Euteneuer U."/>
            <person name="Pillet L."/>
            <person name="Moustafa A."/>
            <person name="Platzer M."/>
            <person name="Groth M."/>
            <person name="Szafranski K."/>
            <person name="Schliwa M."/>
        </authorList>
    </citation>
    <scope>NUCLEOTIDE SEQUENCE [LARGE SCALE GENOMIC DNA]</scope>
</reference>
<evidence type="ECO:0000256" key="2">
    <source>
        <dbReference type="SAM" id="Phobius"/>
    </source>
</evidence>
<dbReference type="AlphaFoldDB" id="X6NMS5"/>
<proteinExistence type="predicted"/>
<evidence type="ECO:0000313" key="3">
    <source>
        <dbReference type="EMBL" id="ETO26984.1"/>
    </source>
</evidence>
<protein>
    <submittedName>
        <fullName evidence="3">Uncharacterized protein</fullName>
    </submittedName>
</protein>
<evidence type="ECO:0000313" key="4">
    <source>
        <dbReference type="Proteomes" id="UP000023152"/>
    </source>
</evidence>
<keyword evidence="4" id="KW-1185">Reference proteome</keyword>
<organism evidence="3 4">
    <name type="scientific">Reticulomyxa filosa</name>
    <dbReference type="NCBI Taxonomy" id="46433"/>
    <lineage>
        <taxon>Eukaryota</taxon>
        <taxon>Sar</taxon>
        <taxon>Rhizaria</taxon>
        <taxon>Retaria</taxon>
        <taxon>Foraminifera</taxon>
        <taxon>Monothalamids</taxon>
        <taxon>Reticulomyxidae</taxon>
        <taxon>Reticulomyxa</taxon>
    </lineage>
</organism>
<dbReference type="EMBL" id="ASPP01007530">
    <property type="protein sequence ID" value="ETO26984.1"/>
    <property type="molecule type" value="Genomic_DNA"/>
</dbReference>
<feature type="region of interest" description="Disordered" evidence="1">
    <location>
        <begin position="251"/>
        <end position="334"/>
    </location>
</feature>
<sequence length="385" mass="41876">MMIFIFLKKMLEQIVERPFSCTPTSDLCGQFYTSTAWSDATNGEEGGFCQLQNCRALCEVQLEERSSFPNDIPHWFQKNEGQWYPYEVDTEYNETVRFDTGTSCNEYNHGLREHFHNIPRGKCLAGFAYSSGEDACYLSSYQYSGCYVDRAFPPNFPPDSNQDKCYGSNDTCGDGWVGTCDDVCENSYCSPARQPNYETLMRLTHYVCNVNGEWISFADFESSLTDDSNNPSFVFDGTNVTKFQCEIPTSSITQQGQQDVSNANAGTADIQNGGAAQVGTGDTQTGGTSTGTGTGTGTSTGGQASSGDTQSGGSSQTGTGNTFGGSGGSSSNSSSKMSQVLIWNGILILAMLLVLAFARFAYTRCYSKQYIKKRLSDPDVVPLLA</sequence>
<evidence type="ECO:0000256" key="1">
    <source>
        <dbReference type="SAM" id="MobiDB-lite"/>
    </source>
</evidence>
<accession>X6NMS5</accession>
<feature type="transmembrane region" description="Helical" evidence="2">
    <location>
        <begin position="340"/>
        <end position="362"/>
    </location>
</feature>
<dbReference type="Proteomes" id="UP000023152">
    <property type="component" value="Unassembled WGS sequence"/>
</dbReference>
<feature type="compositionally biased region" description="Low complexity" evidence="1">
    <location>
        <begin position="273"/>
        <end position="287"/>
    </location>
</feature>
<comment type="caution">
    <text evidence="3">The sequence shown here is derived from an EMBL/GenBank/DDBJ whole genome shotgun (WGS) entry which is preliminary data.</text>
</comment>
<feature type="compositionally biased region" description="Low complexity" evidence="1">
    <location>
        <begin position="301"/>
        <end position="320"/>
    </location>
</feature>
<keyword evidence="2" id="KW-1133">Transmembrane helix</keyword>
<feature type="compositionally biased region" description="Gly residues" evidence="1">
    <location>
        <begin position="288"/>
        <end position="300"/>
    </location>
</feature>
<feature type="compositionally biased region" description="Polar residues" evidence="1">
    <location>
        <begin position="251"/>
        <end position="265"/>
    </location>
</feature>
<gene>
    <name evidence="3" type="ORF">RFI_10144</name>
</gene>